<name>A0A843X8J5_COLES</name>
<gene>
    <name evidence="2" type="ORF">Taro_048593</name>
</gene>
<proteinExistence type="predicted"/>
<reference evidence="2" key="1">
    <citation type="submission" date="2017-07" db="EMBL/GenBank/DDBJ databases">
        <title>Taro Niue Genome Assembly and Annotation.</title>
        <authorList>
            <person name="Atibalentja N."/>
            <person name="Keating K."/>
            <person name="Fields C.J."/>
        </authorList>
    </citation>
    <scope>NUCLEOTIDE SEQUENCE</scope>
    <source>
        <strain evidence="2">Niue_2</strain>
        <tissue evidence="2">Leaf</tissue>
    </source>
</reference>
<feature type="chain" id="PRO_5032277782" description="Secreted protein" evidence="1">
    <location>
        <begin position="33"/>
        <end position="91"/>
    </location>
</feature>
<feature type="signal peptide" evidence="1">
    <location>
        <begin position="1"/>
        <end position="32"/>
    </location>
</feature>
<evidence type="ECO:0000256" key="1">
    <source>
        <dbReference type="SAM" id="SignalP"/>
    </source>
</evidence>
<organism evidence="2 3">
    <name type="scientific">Colocasia esculenta</name>
    <name type="common">Wild taro</name>
    <name type="synonym">Arum esculentum</name>
    <dbReference type="NCBI Taxonomy" id="4460"/>
    <lineage>
        <taxon>Eukaryota</taxon>
        <taxon>Viridiplantae</taxon>
        <taxon>Streptophyta</taxon>
        <taxon>Embryophyta</taxon>
        <taxon>Tracheophyta</taxon>
        <taxon>Spermatophyta</taxon>
        <taxon>Magnoliopsida</taxon>
        <taxon>Liliopsida</taxon>
        <taxon>Araceae</taxon>
        <taxon>Aroideae</taxon>
        <taxon>Colocasieae</taxon>
        <taxon>Colocasia</taxon>
    </lineage>
</organism>
<comment type="caution">
    <text evidence="2">The sequence shown here is derived from an EMBL/GenBank/DDBJ whole genome shotgun (WGS) entry which is preliminary data.</text>
</comment>
<protein>
    <recommendedName>
        <fullName evidence="4">Secreted protein</fullName>
    </recommendedName>
</protein>
<keyword evidence="1" id="KW-0732">Signal</keyword>
<evidence type="ECO:0000313" key="2">
    <source>
        <dbReference type="EMBL" id="MQM15643.1"/>
    </source>
</evidence>
<dbReference type="AlphaFoldDB" id="A0A843X8J5"/>
<dbReference type="EMBL" id="NMUH01006620">
    <property type="protein sequence ID" value="MQM15643.1"/>
    <property type="molecule type" value="Genomic_DNA"/>
</dbReference>
<evidence type="ECO:0000313" key="3">
    <source>
        <dbReference type="Proteomes" id="UP000652761"/>
    </source>
</evidence>
<sequence>MPRSFGVLPGVDQSILLLTASLFVAPEPLGEASPSGSPDPWAATAKIGSSAWAEGRVLGVITSCRQTRCIYRHISSACRQPEVVCRQPRVP</sequence>
<feature type="non-terminal residue" evidence="2">
    <location>
        <position position="91"/>
    </location>
</feature>
<evidence type="ECO:0008006" key="4">
    <source>
        <dbReference type="Google" id="ProtNLM"/>
    </source>
</evidence>
<dbReference type="Proteomes" id="UP000652761">
    <property type="component" value="Unassembled WGS sequence"/>
</dbReference>
<accession>A0A843X8J5</accession>
<keyword evidence="3" id="KW-1185">Reference proteome</keyword>